<keyword evidence="3" id="KW-0167">Capsid protein</keyword>
<dbReference type="PANTHER" id="PTHR42866:SF1">
    <property type="entry name" value="SPORE COAT POLYSACCHARIDE BIOSYNTHESIS PROTEIN SPSF"/>
    <property type="match status" value="1"/>
</dbReference>
<accession>A0A2W5Z8R7</accession>
<dbReference type="InterPro" id="IPR029044">
    <property type="entry name" value="Nucleotide-diphossugar_trans"/>
</dbReference>
<reference evidence="3" key="2">
    <citation type="submission" date="2018-05" db="EMBL/GenBank/DDBJ databases">
        <authorList>
            <person name="Ferrari B."/>
        </authorList>
    </citation>
    <scope>NUCLEOTIDE SEQUENCE</scope>
    <source>
        <strain evidence="3">RRmetagenome_bin12</strain>
    </source>
</reference>
<dbReference type="SUPFAM" id="SSF53448">
    <property type="entry name" value="Nucleotide-diphospho-sugar transferases"/>
    <property type="match status" value="1"/>
</dbReference>
<keyword evidence="3" id="KW-0946">Virion</keyword>
<reference evidence="2 5" key="3">
    <citation type="submission" date="2020-10" db="EMBL/GenBank/DDBJ databases">
        <title>Ca. Dormibacterota MAGs.</title>
        <authorList>
            <person name="Montgomery K."/>
        </authorList>
    </citation>
    <scope>NUCLEOTIDE SEQUENCE [LARGE SCALE GENOMIC DNA]</scope>
    <source>
        <strain evidence="2">SC8812_S17_18</strain>
    </source>
</reference>
<reference evidence="3 4" key="1">
    <citation type="journal article" date="2017" name="Nature">
        <title>Atmospheric trace gases support primary production in Antarctic desert surface soil.</title>
        <authorList>
            <person name="Ji M."/>
            <person name="Greening C."/>
            <person name="Vanwonterghem I."/>
            <person name="Carere C.R."/>
            <person name="Bay S.K."/>
            <person name="Steen J.A."/>
            <person name="Montgomery K."/>
            <person name="Lines T."/>
            <person name="Beardall J."/>
            <person name="van Dorst J."/>
            <person name="Snape I."/>
            <person name="Stott M.B."/>
            <person name="Hugenholtz P."/>
            <person name="Ferrari B.C."/>
        </authorList>
    </citation>
    <scope>NUCLEOTIDE SEQUENCE [LARGE SCALE GENOMIC DNA]</scope>
    <source>
        <strain evidence="3">RRmetagenome_bin12</strain>
    </source>
</reference>
<evidence type="ECO:0000313" key="2">
    <source>
        <dbReference type="EMBL" id="MBJ7596050.1"/>
    </source>
</evidence>
<dbReference type="PANTHER" id="PTHR42866">
    <property type="entry name" value="3-DEOXY-MANNO-OCTULOSONATE CYTIDYLYLTRANSFERASE"/>
    <property type="match status" value="1"/>
</dbReference>
<dbReference type="Pfam" id="PF02348">
    <property type="entry name" value="CTP_transf_3"/>
    <property type="match status" value="1"/>
</dbReference>
<name>A0A2W5Z8R7_9BACT</name>
<evidence type="ECO:0000313" key="4">
    <source>
        <dbReference type="Proteomes" id="UP000248724"/>
    </source>
</evidence>
<evidence type="ECO:0000256" key="1">
    <source>
        <dbReference type="SAM" id="MobiDB-lite"/>
    </source>
</evidence>
<dbReference type="GO" id="GO:0005829">
    <property type="term" value="C:cytosol"/>
    <property type="evidence" value="ECO:0007669"/>
    <property type="project" value="TreeGrafter"/>
</dbReference>
<feature type="region of interest" description="Disordered" evidence="1">
    <location>
        <begin position="228"/>
        <end position="255"/>
    </location>
</feature>
<proteinExistence type="predicted"/>
<dbReference type="RefSeq" id="WP_337313729.1">
    <property type="nucleotide sequence ID" value="NZ_JAEKNS010000145.1"/>
</dbReference>
<protein>
    <submittedName>
        <fullName evidence="2">Glycosyltransferase family protein</fullName>
    </submittedName>
    <submittedName>
        <fullName evidence="3">Spore coat protein</fullName>
    </submittedName>
</protein>
<sequence length="255" mass="27553">MTTVAVIQARTGSTRFPGKVLADLCGRPMLAHVIERVSLARTVDRVVVATTEEAEDDAVAALAGQCRVAVTRGPVDDVLSRFVLAATQQAADVVVRITADCPLVDPAVVDQVVEARALQGADYASNVEPATYPDGYDVEVFTVACLERLDHEAVLPHEREHVTARVREHPDEFRAVRVAWDRDLSSIRLTVDVPEDLERVAAVLAALPKAPPPNVAAVVAYLAGRPDLGRGQGLPERDERYRAQRDAARPQESSG</sequence>
<dbReference type="EMBL" id="QHBU01000153">
    <property type="protein sequence ID" value="PZR80407.1"/>
    <property type="molecule type" value="Genomic_DNA"/>
</dbReference>
<dbReference type="Proteomes" id="UP000248724">
    <property type="component" value="Unassembled WGS sequence"/>
</dbReference>
<evidence type="ECO:0000313" key="5">
    <source>
        <dbReference type="Proteomes" id="UP000606991"/>
    </source>
</evidence>
<feature type="compositionally biased region" description="Basic and acidic residues" evidence="1">
    <location>
        <begin position="235"/>
        <end position="249"/>
    </location>
</feature>
<accession>A0A934K006</accession>
<dbReference type="CDD" id="cd02518">
    <property type="entry name" value="GT2_SpsF"/>
    <property type="match status" value="1"/>
</dbReference>
<dbReference type="EMBL" id="JAEKNS010000145">
    <property type="protein sequence ID" value="MBJ7596050.1"/>
    <property type="molecule type" value="Genomic_DNA"/>
</dbReference>
<dbReference type="Proteomes" id="UP000606991">
    <property type="component" value="Unassembled WGS sequence"/>
</dbReference>
<dbReference type="Gene3D" id="3.90.550.10">
    <property type="entry name" value="Spore Coat Polysaccharide Biosynthesis Protein SpsA, Chain A"/>
    <property type="match status" value="1"/>
</dbReference>
<evidence type="ECO:0000313" key="3">
    <source>
        <dbReference type="EMBL" id="PZR80407.1"/>
    </source>
</evidence>
<organism evidence="3 4">
    <name type="scientific">Candidatus Aeolococcus gillhamiae</name>
    <dbReference type="NCBI Taxonomy" id="3127015"/>
    <lineage>
        <taxon>Bacteria</taxon>
        <taxon>Bacillati</taxon>
        <taxon>Candidatus Dormiibacterota</taxon>
        <taxon>Candidatus Dormibacteria</taxon>
        <taxon>Candidatus Aeolococcales</taxon>
        <taxon>Candidatus Aeolococcaceae</taxon>
        <taxon>Candidatus Aeolococcus</taxon>
    </lineage>
</organism>
<comment type="caution">
    <text evidence="3">The sequence shown here is derived from an EMBL/GenBank/DDBJ whole genome shotgun (WGS) entry which is preliminary data.</text>
</comment>
<dbReference type="AlphaFoldDB" id="A0A2W5Z8R7"/>
<dbReference type="InterPro" id="IPR003329">
    <property type="entry name" value="Cytidylyl_trans"/>
</dbReference>
<gene>
    <name evidence="3" type="ORF">DLM65_08215</name>
    <name evidence="2" type="ORF">JF886_14560</name>
</gene>